<dbReference type="EMBL" id="FN647986">
    <property type="protein sequence ID" value="CBJ29226.1"/>
    <property type="molecule type" value="Genomic_DNA"/>
</dbReference>
<proteinExistence type="predicted"/>
<keyword evidence="3" id="KW-1185">Reference proteome</keyword>
<accession>D7FJX8</accession>
<name>D7FJX8_ECTSI</name>
<dbReference type="EMBL" id="FN649729">
    <property type="protein sequence ID" value="CBJ29226.1"/>
    <property type="molecule type" value="Genomic_DNA"/>
</dbReference>
<dbReference type="Proteomes" id="UP000002630">
    <property type="component" value="Linkage Group LG04"/>
</dbReference>
<feature type="region of interest" description="Disordered" evidence="1">
    <location>
        <begin position="641"/>
        <end position="664"/>
    </location>
</feature>
<feature type="compositionally biased region" description="Basic and acidic residues" evidence="1">
    <location>
        <begin position="112"/>
        <end position="122"/>
    </location>
</feature>
<feature type="compositionally biased region" description="Basic residues" evidence="1">
    <location>
        <begin position="526"/>
        <end position="535"/>
    </location>
</feature>
<gene>
    <name evidence="2" type="ORF">Esi_0138_0066</name>
</gene>
<feature type="region of interest" description="Disordered" evidence="1">
    <location>
        <begin position="198"/>
        <end position="305"/>
    </location>
</feature>
<evidence type="ECO:0000256" key="1">
    <source>
        <dbReference type="SAM" id="MobiDB-lite"/>
    </source>
</evidence>
<protein>
    <submittedName>
        <fullName evidence="2">Uncharacterized protein</fullName>
    </submittedName>
</protein>
<dbReference type="AlphaFoldDB" id="D7FJX8"/>
<sequence>MGEPGLERRAGCKRARRTTAVSIAMRAVLVLLMGAPHIPTLDALKLSSISEERGHLGVGLLRAVEVVRGRYERAWTLVSASEPTAEDLDTALELLQENAKQWESLEPAVKLWTERDNDEPPRRNSISGSGSAALARSGNTDRGIQELELACPEILEYQQNAQGRRDSKSWLHCYANLAEMYKTQKRFEEASSLLARMPWLPSPQGTTAAAAGGENASSSSETPPEDNGVPSAPLGDGRGGADRGPRADGSGDGGVSDGGVDPETSPPGEGEGAAAAVDSVTNATPSSSKGSGGRSDAPPPRGAGAARVAGLNKAAAAASAAAAAESAAAAAAAVETGAEAAARAVVERHAEAMRASMNELVGELVMTTATRPSATQEWLDSRVVAAEEILAAVRSGLLAVTVASSEQAASGGGNAAAADAAGVDDVPAMVVGAAGHADILREASHYLSAVKGVAAQGWAYVDNELHRMERHPAQPVKSGFQSRREVIHRFRYLLMKARQYASENQTQTTRGGSGSSSQAGSGSGSRWRRKDRGRKASASSKAPRNGSAARGKHGSGSDSSNGEGDDGVLTLFIGAGIALFVAAVSSGGRGGGQGGRRREVVRQRTATRAAKTVGSYVEPPQRTAAAALLLHLWGNLKRDSELPGIPPSLEGRSAAVAVRPRQRR</sequence>
<evidence type="ECO:0000313" key="3">
    <source>
        <dbReference type="Proteomes" id="UP000002630"/>
    </source>
</evidence>
<feature type="compositionally biased region" description="Polar residues" evidence="1">
    <location>
        <begin position="279"/>
        <end position="289"/>
    </location>
</feature>
<feature type="region of interest" description="Disordered" evidence="1">
    <location>
        <begin position="112"/>
        <end position="139"/>
    </location>
</feature>
<feature type="region of interest" description="Disordered" evidence="1">
    <location>
        <begin position="586"/>
        <end position="605"/>
    </location>
</feature>
<organism evidence="2 3">
    <name type="scientific">Ectocarpus siliculosus</name>
    <name type="common">Brown alga</name>
    <name type="synonym">Conferva siliculosa</name>
    <dbReference type="NCBI Taxonomy" id="2880"/>
    <lineage>
        <taxon>Eukaryota</taxon>
        <taxon>Sar</taxon>
        <taxon>Stramenopiles</taxon>
        <taxon>Ochrophyta</taxon>
        <taxon>PX clade</taxon>
        <taxon>Phaeophyceae</taxon>
        <taxon>Ectocarpales</taxon>
        <taxon>Ectocarpaceae</taxon>
        <taxon>Ectocarpus</taxon>
    </lineage>
</organism>
<reference evidence="2 3" key="1">
    <citation type="journal article" date="2010" name="Nature">
        <title>The Ectocarpus genome and the independent evolution of multicellularity in brown algae.</title>
        <authorList>
            <person name="Cock J.M."/>
            <person name="Sterck L."/>
            <person name="Rouze P."/>
            <person name="Scornet D."/>
            <person name="Allen A.E."/>
            <person name="Amoutzias G."/>
            <person name="Anthouard V."/>
            <person name="Artiguenave F."/>
            <person name="Aury J.M."/>
            <person name="Badger J.H."/>
            <person name="Beszteri B."/>
            <person name="Billiau K."/>
            <person name="Bonnet E."/>
            <person name="Bothwell J.H."/>
            <person name="Bowler C."/>
            <person name="Boyen C."/>
            <person name="Brownlee C."/>
            <person name="Carrano C.J."/>
            <person name="Charrier B."/>
            <person name="Cho G.Y."/>
            <person name="Coelho S.M."/>
            <person name="Collen J."/>
            <person name="Corre E."/>
            <person name="Da Silva C."/>
            <person name="Delage L."/>
            <person name="Delaroque N."/>
            <person name="Dittami S.M."/>
            <person name="Doulbeau S."/>
            <person name="Elias M."/>
            <person name="Farnham G."/>
            <person name="Gachon C.M."/>
            <person name="Gschloessl B."/>
            <person name="Heesch S."/>
            <person name="Jabbari K."/>
            <person name="Jubin C."/>
            <person name="Kawai H."/>
            <person name="Kimura K."/>
            <person name="Kloareg B."/>
            <person name="Kupper F.C."/>
            <person name="Lang D."/>
            <person name="Le Bail A."/>
            <person name="Leblanc C."/>
            <person name="Lerouge P."/>
            <person name="Lohr M."/>
            <person name="Lopez P.J."/>
            <person name="Martens C."/>
            <person name="Maumus F."/>
            <person name="Michel G."/>
            <person name="Miranda-Saavedra D."/>
            <person name="Morales J."/>
            <person name="Moreau H."/>
            <person name="Motomura T."/>
            <person name="Nagasato C."/>
            <person name="Napoli C.A."/>
            <person name="Nelson D.R."/>
            <person name="Nyvall-Collen P."/>
            <person name="Peters A.F."/>
            <person name="Pommier C."/>
            <person name="Potin P."/>
            <person name="Poulain J."/>
            <person name="Quesneville H."/>
            <person name="Read B."/>
            <person name="Rensing S.A."/>
            <person name="Ritter A."/>
            <person name="Rousvoal S."/>
            <person name="Samanta M."/>
            <person name="Samson G."/>
            <person name="Schroeder D.C."/>
            <person name="Segurens B."/>
            <person name="Strittmatter M."/>
            <person name="Tonon T."/>
            <person name="Tregear J.W."/>
            <person name="Valentin K."/>
            <person name="von Dassow P."/>
            <person name="Yamagishi T."/>
            <person name="Van de Peer Y."/>
            <person name="Wincker P."/>
        </authorList>
    </citation>
    <scope>NUCLEOTIDE SEQUENCE [LARGE SCALE GENOMIC DNA]</scope>
    <source>
        <strain evidence="3">Ec32 / CCAP1310/4</strain>
    </source>
</reference>
<dbReference type="InParanoid" id="D7FJX8"/>
<feature type="compositionally biased region" description="Low complexity" evidence="1">
    <location>
        <begin position="125"/>
        <end position="138"/>
    </location>
</feature>
<feature type="region of interest" description="Disordered" evidence="1">
    <location>
        <begin position="501"/>
        <end position="562"/>
    </location>
</feature>
<feature type="compositionally biased region" description="Low complexity" evidence="1">
    <location>
        <begin position="205"/>
        <end position="222"/>
    </location>
</feature>
<evidence type="ECO:0000313" key="2">
    <source>
        <dbReference type="EMBL" id="CBJ29226.1"/>
    </source>
</evidence>